<dbReference type="FunFam" id="2.10.25.10:FF:000033">
    <property type="entry name" value="Laminin subunit alpha 2"/>
    <property type="match status" value="1"/>
</dbReference>
<dbReference type="GO" id="GO:0033627">
    <property type="term" value="P:cell adhesion mediated by integrin"/>
    <property type="evidence" value="ECO:0007669"/>
    <property type="project" value="EnsemblMetazoa"/>
</dbReference>
<feature type="disulfide bond" evidence="17">
    <location>
        <begin position="1375"/>
        <end position="1387"/>
    </location>
</feature>
<dbReference type="InterPro" id="IPR000034">
    <property type="entry name" value="Laminin_IV"/>
</dbReference>
<dbReference type="InterPro" id="IPR056863">
    <property type="entry name" value="LMN_ATRN_NET-like_EGF"/>
</dbReference>
<evidence type="ECO:0000256" key="19">
    <source>
        <dbReference type="SAM" id="MobiDB-lite"/>
    </source>
</evidence>
<dbReference type="FunFam" id="2.10.25.10:FF:000224">
    <property type="entry name" value="Usherin"/>
    <property type="match status" value="1"/>
</dbReference>
<feature type="disulfide bond" evidence="17">
    <location>
        <begin position="652"/>
        <end position="661"/>
    </location>
</feature>
<dbReference type="SMART" id="SM00180">
    <property type="entry name" value="EGF_Lam"/>
    <property type="match status" value="22"/>
</dbReference>
<feature type="disulfide bond" evidence="17">
    <location>
        <begin position="1438"/>
        <end position="1447"/>
    </location>
</feature>
<dbReference type="FunFam" id="2.10.25.10:FF:000074">
    <property type="entry name" value="Laminin subunit alpha"/>
    <property type="match status" value="1"/>
</dbReference>
<keyword evidence="13 17" id="KW-0424">Laminin EGF-like domain</keyword>
<evidence type="ECO:0000256" key="7">
    <source>
        <dbReference type="ARBA" id="ARBA00022869"/>
    </source>
</evidence>
<dbReference type="GO" id="GO:0035011">
    <property type="term" value="P:melanotic encapsulation of foreign target"/>
    <property type="evidence" value="ECO:0007669"/>
    <property type="project" value="EnsemblMetazoa"/>
</dbReference>
<evidence type="ECO:0000313" key="25">
    <source>
        <dbReference type="EMBL" id="EDV41218.1"/>
    </source>
</evidence>
<feature type="disulfide bond" evidence="17">
    <location>
        <begin position="1516"/>
        <end position="1533"/>
    </location>
</feature>
<dbReference type="GeneID" id="6493776"/>
<feature type="chain" id="PRO_5002792708" description="Laminin A chain" evidence="20">
    <location>
        <begin position="23"/>
        <end position="3720"/>
    </location>
</feature>
<sequence>MGLTVASIGVLLLGLAVAYTQAELTPPYFNLATGRKIYATATCGQDTDGPELYCKLVGANTENDHIDYSVIQGQVCDYCDPNVPEKNHPPENAIDGTEAWWQSPPLSRGMKFNEVNLTINFEQEFHVAYLFIRMGNSPRPGLWTLEKSTDYGKTWTPWQHFSDTPADCETYFGKDTYKPITRDDDVICTTEYSKIVPLENGEIPVMLLNERPSSTNYFNSTVLQEWTRATNVRIRLLRTKNLLGHLMSVARQDPTVTRRYFYSIKDISIGGRCMCNGHADTCDVKDPKSPVRILACRCQHHTCGIQCNECCPGFEQKKWRQNTNARPFNCEPCNCHGHSNECKYDEEVNRKGLSLDIHGRYEGGGVCRNCQHNTVGINCNKCMPKYYRPKGKHWNETDVCSPCQCDHFYSTGHCEEETGNCECLAAFQPPNCDSCAYGYYGYPNCRECECNLNGTNGYHCEAESGQQCPCKINFAGPYCKQCAEGYYGFPECKACECNKIGSITNDCNVTTGECKCLTNFGGDNCERCKHGYFNYPTCSYCDCDNQGTESEICNKQSGQCICREGFGGPRCDQCLPGYYNYPDCKPCNCSGTGSSAITCDNTGKCNCLNNFAGKQCTLCSAGYYSYPDCLPCHCDSHGSQGVTCNADGQCLCEPNFDGRQCDSCKEGFYNFPSCEDCNCDPAGVIDKFAGCGSVPVGELCKCKDRVQGRICDECKPLYWNLNISNADGCENCECWTDGTISALDTCASKSGQCPCKPHTQGRRCQECRDGTFDLDSASLFGCKDCSCDVGGSWNSVCDKISGQCKCHPRVTGRACTQPLTTHFFPTLHQFQYEYEDGKLPSSTQVRYDYDEKAFPGFSSKGYVVFNAIQNEVRNEINVFKSSLYRIVLRYVNPNPENVTATILITSENPLEVDQNVKVLLQPTLEPQFVTVSGPKGVKPSAVVLDPGNYVFTTKANKNVMLDYFVLLPAAYYEAGILTRHISNPCELGNMELCRHYKYASVDVFEPAATPFIIGSNSKPTNPTDVYTDTEHLEIVSHVGDIPVLSETQKELNYIVDVPQSGRYIFVIDYISDRNFPNTYYINLKLKNNPDSETPVLLYPCLYSTICRTSVNYDGQEKPFYISKDDLQPVTVYADITDDFRQPIISVTAIPVDQWSIDYINPSPVCVIHNQKCSTPKFLSVPDSKKIEFETDHEDRIAANKPPYAALDERIKLVHLNSKEEGTIVIESKVDYAKPNTYVILVKYYQPNHPKYQVHYTLTAGKNQYDGKFDIQHCPSSSGCRGVIRPGEDGWFEIDDDFKFTITNPRPQGVWLDYLVVVPLKQFNDDLLVEETFDQTKEFIQNCGHDHFHITHNASEFCKKSVFSLTADYNSGSLPCNCDYAGSTSFECHPFGGQCQCKPNVIERQCGACRSRYYGFPDCKPCQCPSSAMCEPTTGECMCPPNVIGEMCEKCAPNTYGFHQVIGCEECNCNHMGIANGNTQCDLFNGTCECRDNIEGRACDVCAHGYFNFPHCQQCSCHKPGTEIEVCDKVDGSCFCKKNVVGRDCDQCVDGTYNLQDSNPDGCTTCFCFGKTSRCDSAYLRVYNVSLLRQVSISTPQFRDDSIKFDMWPVPVEEIFLNETTLQADFTLREVNDERPSYFGVLDYLLNQNNHISAYGGDLGYTLIFTSGFDGKSIIAPDVILFSEHNTLVHQSWEQPNRNHPFTNRIQMVESNFQTVSGKPVSRADFMMVLRDLKSIFIRANYWEQTLVTHLDDVYLTLADEDADGTSEQKFLPVEHCFCPPGYAGHSCEDCAPGYYRDPNGPYGGYCIPCECNGHSETCDCATGICTACQHGTQGDHCEQCVAGYYGDATRGTPGDCMICACPLPFDSNNFATSCEISESGNEIHCECQPGYTGPRCEACANGFYGQPEALGEVCKPCECSGNINPEDQGSCDTRTGECLRCLNNTYGAACNLCAPGFYGDAIKLKNCQSCDCDDLGTLNCDPFVGKCTCHENVIGERCDRCKADHYGFESGLGCRACDCGSASNSTQCDPHTGHCACKPGVTGRQCDRCAVDHWKYEIDGCTPCNCNQGYSRGFGCNPNTGKCQCLPGVIGDRCDACPNRWVLIKDEGCQECNNCHHALLDVTDAMRYKIDNVLEDFNSVTLAFFTSQKLNYYDELADELEPKVKALDPTSVNLNPSKKANSEIESEAKSYAKQVNQTLANAVDIRDRSSTTLGNITAAYQDAVKSAGQAKEAISAVEALSENLEATASTKIDAALEQAQKILAQINDTEIELLPNEQVLEKARKLYEEVNTLVLPIKEQNRSLHALMNDIGEFSDKVEDLFEWSKKSQEQSAEVELRNLANQKSFENSKFDTVSEQQKQAEKNIIEAGNFLINGDMTLNQIEDKLNDLREALDELGNVNKKVDDELPSREVEHNEAEKLTEEAEIKAAQLAAKAQDLTFQYMDMTSQAEPAIKAATAYSGIVDAVKAAQKFSQDAITAAGNATQITDGIEDRAGQADSQSAELLQKARQSLLKVQDDLQPRLNQSAGKVQKISDLNNATEQQLKEINILFNQLPAESQRDMWKNSNTNASDALEILKNALDILKPVSAQTPKELETAQNIKRHLDLTNKDISQANNQLDNVESSISNLNTLAEGVEDQQQHVGEQTAKLGHDIENLKRLVETARQTANKIKVGVNFKPSTILELKTPEKAKLLATRTNLSFFFHTTEPDGFLLYLGNDNKTAQKNTDFVAVELQNGYPILSIDMGSGAERITNPKYVSDGKWYQAVVDRVGPNAKLIIREQLPNREVQEYPASGAIEGPENILHVDRNSRLFVGGYPPNSDFNAPEDLKATSFNGVIEDLRIGDEPVGLWNFVYGEENDEGAQERDVLQDKERPVTGLRFKGNGYVQLNTSSNLRNRSSIEFRFKADKDAANGLLFFYGRDKHYMSIEMIDGAIYFNISLGEGGLVSANQNRYNDGQWHKVVAEREYRQGLLKVDDIVLAREAAPMEADGELPRLRRVFFGGYPKRPNSTLNLQPSFEGCIDDVVINLVHVDLTEYVNGTGVEEGCADKFSTVLSYAPYEFGFLRVNEISSGDNLYVELRFRTRQPTGVLFYATNYNQSFTLGLALDDGALKLNSLGRQLVVDERLLNDGEEHQVTVQQSHGKLRLAVDDLDAKELPSPQQPKLEGGDIFFAGLPDNYRTPRNALATTAYFVGCISDVTVNNEIINFANSVEKKNGNTNSCPPTVLAYDPSEVPSYYPSGANEVVDEWYQPDDSKPIYHPVAEPTSPPTTTTTSTTARTTTTSTTSTPVTSTTHIQTAQPHIPVDEVEEKEQEREKDLANQRTLTTRPPAVLNVPNDVRCKLPGQPNYDVTYAEAGYRFYGAREQRLEVSSLPVKLRRHHDVGFSFRTEHPNGLLFYAGSKQRDDFIAVYLLDGKVTHEVRAGELLQAKITSEVELNDGKWHTVEAVRTNRKVSLIVDTIEQPGSLDLIPDRSAPVLAVEMPIFFGGINKFLESEVKNLTSFRTEAPYYNGCLQDIKFDSDLLKTPPQDFGVVPCSDQVERGVYFSSESSYAKIFDRFSVGSDMSISFNFRPRDPNGLLFSAHGKNSYAVLELVDNTLIFTVKSDPKNIITTNFTLPNDESFCDGQTRNVQAIKSKFVINIAVNFISSNPGVGNEGSAITKTNRPLFMGGHPFFNKAPGIATKKTFKGCISQVEINKKAISITPNMVNGDVWQGYCPTN</sequence>
<feature type="domain" description="Laminin G" evidence="21">
    <location>
        <begin position="2876"/>
        <end position="3047"/>
    </location>
</feature>
<evidence type="ECO:0000256" key="3">
    <source>
        <dbReference type="ARBA" id="ARBA00022525"/>
    </source>
</evidence>
<dbReference type="FunFam" id="2.10.25.10:FF:000090">
    <property type="entry name" value="laminin subunit alpha"/>
    <property type="match status" value="1"/>
</dbReference>
<feature type="domain" description="Laminin EGF-like" evidence="22">
    <location>
        <begin position="1421"/>
        <end position="1465"/>
    </location>
</feature>
<dbReference type="FunFam" id="2.10.25.10:FF:000407">
    <property type="entry name" value="Laminin subunit alpha-3"/>
    <property type="match status" value="1"/>
</dbReference>
<feature type="domain" description="Laminin G" evidence="21">
    <location>
        <begin position="3542"/>
        <end position="3717"/>
    </location>
</feature>
<dbReference type="KEGG" id="dan:6493776"/>
<dbReference type="GO" id="GO:0035001">
    <property type="term" value="P:dorsal trunk growth, open tracheal system"/>
    <property type="evidence" value="ECO:0007669"/>
    <property type="project" value="EnsemblMetazoa"/>
</dbReference>
<dbReference type="GO" id="GO:0045886">
    <property type="term" value="P:negative regulation of synaptic assembly at neuromuscular junction"/>
    <property type="evidence" value="ECO:0007669"/>
    <property type="project" value="EnsemblMetazoa"/>
</dbReference>
<dbReference type="OMA" id="GECKCLT"/>
<dbReference type="FunFam" id="2.10.25.10:FF:000542">
    <property type="entry name" value="Laminin-like protein epi-1"/>
    <property type="match status" value="1"/>
</dbReference>
<dbReference type="Pfam" id="PF06008">
    <property type="entry name" value="Laminin_I"/>
    <property type="match status" value="1"/>
</dbReference>
<dbReference type="Proteomes" id="UP000007801">
    <property type="component" value="Unassembled WGS sequence"/>
</dbReference>
<accession>B3M9Z8</accession>
<comment type="caution">
    <text evidence="17">Lacks conserved residue(s) required for the propagation of feature annotation.</text>
</comment>
<feature type="disulfide bond" evidence="17">
    <location>
        <begin position="562"/>
        <end position="571"/>
    </location>
</feature>
<feature type="domain" description="Laminin EGF-like" evidence="22">
    <location>
        <begin position="2017"/>
        <end position="2063"/>
    </location>
</feature>
<evidence type="ECO:0000256" key="16">
    <source>
        <dbReference type="PROSITE-ProRule" id="PRU00122"/>
    </source>
</evidence>
<dbReference type="FunFam" id="2.10.25.10:FF:000069">
    <property type="entry name" value="Laminin subunit alpha 1"/>
    <property type="match status" value="1"/>
</dbReference>
<dbReference type="InterPro" id="IPR010307">
    <property type="entry name" value="Laminin_dom_II"/>
</dbReference>
<feature type="region of interest" description="Disordered" evidence="19">
    <location>
        <begin position="3256"/>
        <end position="3315"/>
    </location>
</feature>
<comment type="subcellular location">
    <subcellularLocation>
        <location evidence="2">Cell projection</location>
    </subcellularLocation>
    <subcellularLocation>
        <location evidence="1">Secreted</location>
        <location evidence="1">Extracellular space</location>
        <location evidence="1">Extracellular matrix</location>
        <location evidence="1">Basement membrane</location>
    </subcellularLocation>
</comment>
<keyword evidence="5 20" id="KW-0732">Signal</keyword>
<dbReference type="GO" id="GO:0005102">
    <property type="term" value="F:signaling receptor binding"/>
    <property type="evidence" value="ECO:0007669"/>
    <property type="project" value="InterPro"/>
</dbReference>
<dbReference type="GO" id="GO:0009887">
    <property type="term" value="P:animal organ morphogenesis"/>
    <property type="evidence" value="ECO:0007669"/>
    <property type="project" value="TreeGrafter"/>
</dbReference>
<keyword evidence="3" id="KW-0964">Secreted</keyword>
<feature type="disulfide bond" evidence="17">
    <location>
        <begin position="2037"/>
        <end position="2046"/>
    </location>
</feature>
<dbReference type="SUPFAM" id="SSF57196">
    <property type="entry name" value="EGF/Laminin"/>
    <property type="match status" value="19"/>
</dbReference>
<evidence type="ECO:0000256" key="2">
    <source>
        <dbReference type="ARBA" id="ARBA00004316"/>
    </source>
</evidence>
<dbReference type="PhylomeDB" id="B3M9Z8"/>
<feature type="compositionally biased region" description="Low complexity" evidence="19">
    <location>
        <begin position="3269"/>
        <end position="3294"/>
    </location>
</feature>
<dbReference type="GO" id="GO:0005604">
    <property type="term" value="C:basement membrane"/>
    <property type="evidence" value="ECO:0007669"/>
    <property type="project" value="UniProtKB-SubCell"/>
</dbReference>
<gene>
    <name evidence="25" type="primary">Dana\GF10909</name>
    <name evidence="25" type="synonym">dana_GLEANR_10868</name>
    <name evidence="25" type="ORF">GF10909</name>
</gene>
<feature type="domain" description="Laminin EGF-like" evidence="22">
    <location>
        <begin position="1970"/>
        <end position="2016"/>
    </location>
</feature>
<dbReference type="GO" id="GO:0034446">
    <property type="term" value="P:substrate adhesion-dependent cell spreading"/>
    <property type="evidence" value="ECO:0007669"/>
    <property type="project" value="EnsemblMetazoa"/>
</dbReference>
<feature type="domain" description="Laminin EGF-like" evidence="22">
    <location>
        <begin position="541"/>
        <end position="586"/>
    </location>
</feature>
<feature type="disulfide bond" evidence="17">
    <location>
        <begin position="632"/>
        <end position="644"/>
    </location>
</feature>
<dbReference type="InParanoid" id="B3M9Z8"/>
<feature type="disulfide bond" evidence="16">
    <location>
        <begin position="3690"/>
        <end position="3717"/>
    </location>
</feature>
<dbReference type="GO" id="GO:0071711">
    <property type="term" value="P:basement membrane organization"/>
    <property type="evidence" value="ECO:0007669"/>
    <property type="project" value="EnsemblMetazoa"/>
</dbReference>
<keyword evidence="10 17" id="KW-1015">Disulfide bond</keyword>
<dbReference type="STRING" id="7217.B3M9Z8"/>
<dbReference type="FunCoup" id="B3M9Z8">
    <property type="interactions" value="68"/>
</dbReference>
<dbReference type="CDD" id="cd00110">
    <property type="entry name" value="LamG"/>
    <property type="match status" value="5"/>
</dbReference>
<evidence type="ECO:0000256" key="6">
    <source>
        <dbReference type="ARBA" id="ARBA00022737"/>
    </source>
</evidence>
<dbReference type="PROSITE" id="PS00022">
    <property type="entry name" value="EGF_1"/>
    <property type="match status" value="2"/>
</dbReference>
<reference evidence="25 26" key="1">
    <citation type="journal article" date="2007" name="Nature">
        <title>Evolution of genes and genomes on the Drosophila phylogeny.</title>
        <authorList>
            <consortium name="Drosophila 12 Genomes Consortium"/>
            <person name="Clark A.G."/>
            <person name="Eisen M.B."/>
            <person name="Smith D.R."/>
            <person name="Bergman C.M."/>
            <person name="Oliver B."/>
            <person name="Markow T.A."/>
            <person name="Kaufman T.C."/>
            <person name="Kellis M."/>
            <person name="Gelbart W."/>
            <person name="Iyer V.N."/>
            <person name="Pollard D.A."/>
            <person name="Sackton T.B."/>
            <person name="Larracuente A.M."/>
            <person name="Singh N.D."/>
            <person name="Abad J.P."/>
            <person name="Abt D.N."/>
            <person name="Adryan B."/>
            <person name="Aguade M."/>
            <person name="Akashi H."/>
            <person name="Anderson W.W."/>
            <person name="Aquadro C.F."/>
            <person name="Ardell D.H."/>
            <person name="Arguello R."/>
            <person name="Artieri C.G."/>
            <person name="Barbash D.A."/>
            <person name="Barker D."/>
            <person name="Barsanti P."/>
            <person name="Batterham P."/>
            <person name="Batzoglou S."/>
            <person name="Begun D."/>
            <person name="Bhutkar A."/>
            <person name="Blanco E."/>
            <person name="Bosak S.A."/>
            <person name="Bradley R.K."/>
            <person name="Brand A.D."/>
            <person name="Brent M.R."/>
            <person name="Brooks A.N."/>
            <person name="Brown R.H."/>
            <person name="Butlin R.K."/>
            <person name="Caggese C."/>
            <person name="Calvi B.R."/>
            <person name="Bernardo de Carvalho A."/>
            <person name="Caspi A."/>
            <person name="Castrezana S."/>
            <person name="Celniker S.E."/>
            <person name="Chang J.L."/>
            <person name="Chapple C."/>
            <person name="Chatterji S."/>
            <person name="Chinwalla A."/>
            <person name="Civetta A."/>
            <person name="Clifton S.W."/>
            <person name="Comeron J.M."/>
            <person name="Costello J.C."/>
            <person name="Coyne J.A."/>
            <person name="Daub J."/>
            <person name="David R.G."/>
            <person name="Delcher A.L."/>
            <person name="Delehaunty K."/>
            <person name="Do C.B."/>
            <person name="Ebling H."/>
            <person name="Edwards K."/>
            <person name="Eickbush T."/>
            <person name="Evans J.D."/>
            <person name="Filipski A."/>
            <person name="Findeiss S."/>
            <person name="Freyhult E."/>
            <person name="Fulton L."/>
            <person name="Fulton R."/>
            <person name="Garcia A.C."/>
            <person name="Gardiner A."/>
            <person name="Garfield D.A."/>
            <person name="Garvin B.E."/>
            <person name="Gibson G."/>
            <person name="Gilbert D."/>
            <person name="Gnerre S."/>
            <person name="Godfrey J."/>
            <person name="Good R."/>
            <person name="Gotea V."/>
            <person name="Gravely B."/>
            <person name="Greenberg A.J."/>
            <person name="Griffiths-Jones S."/>
            <person name="Gross S."/>
            <person name="Guigo R."/>
            <person name="Gustafson E.A."/>
            <person name="Haerty W."/>
            <person name="Hahn M.W."/>
            <person name="Halligan D.L."/>
            <person name="Halpern A.L."/>
            <person name="Halter G.M."/>
            <person name="Han M.V."/>
            <person name="Heger A."/>
            <person name="Hillier L."/>
            <person name="Hinrichs A.S."/>
            <person name="Holmes I."/>
            <person name="Hoskins R.A."/>
            <person name="Hubisz M.J."/>
            <person name="Hultmark D."/>
            <person name="Huntley M.A."/>
            <person name="Jaffe D.B."/>
            <person name="Jagadeeshan S."/>
            <person name="Jeck W.R."/>
            <person name="Johnson J."/>
            <person name="Jones C.D."/>
            <person name="Jordan W.C."/>
            <person name="Karpen G.H."/>
            <person name="Kataoka E."/>
            <person name="Keightley P.D."/>
            <person name="Kheradpour P."/>
            <person name="Kirkness E.F."/>
            <person name="Koerich L.B."/>
            <person name="Kristiansen K."/>
            <person name="Kudrna D."/>
            <person name="Kulathinal R.J."/>
            <person name="Kumar S."/>
            <person name="Kwok R."/>
            <person name="Lander E."/>
            <person name="Langley C.H."/>
            <person name="Lapoint R."/>
            <person name="Lazzaro B.P."/>
            <person name="Lee S.J."/>
            <person name="Levesque L."/>
            <person name="Li R."/>
            <person name="Lin C.F."/>
            <person name="Lin M.F."/>
            <person name="Lindblad-Toh K."/>
            <person name="Llopart A."/>
            <person name="Long M."/>
            <person name="Low L."/>
            <person name="Lozovsky E."/>
            <person name="Lu J."/>
            <person name="Luo M."/>
            <person name="Machado C.A."/>
            <person name="Makalowski W."/>
            <person name="Marzo M."/>
            <person name="Matsuda M."/>
            <person name="Matzkin L."/>
            <person name="McAllister B."/>
            <person name="McBride C.S."/>
            <person name="McKernan B."/>
            <person name="McKernan K."/>
            <person name="Mendez-Lago M."/>
            <person name="Minx P."/>
            <person name="Mollenhauer M.U."/>
            <person name="Montooth K."/>
            <person name="Mount S.M."/>
            <person name="Mu X."/>
            <person name="Myers E."/>
            <person name="Negre B."/>
            <person name="Newfeld S."/>
            <person name="Nielsen R."/>
            <person name="Noor M.A."/>
            <person name="O'Grady P."/>
            <person name="Pachter L."/>
            <person name="Papaceit M."/>
            <person name="Parisi M.J."/>
            <person name="Parisi M."/>
            <person name="Parts L."/>
            <person name="Pedersen J.S."/>
            <person name="Pesole G."/>
            <person name="Phillippy A.M."/>
            <person name="Ponting C.P."/>
            <person name="Pop M."/>
            <person name="Porcelli D."/>
            <person name="Powell J.R."/>
            <person name="Prohaska S."/>
            <person name="Pruitt K."/>
            <person name="Puig M."/>
            <person name="Quesneville H."/>
            <person name="Ram K.R."/>
            <person name="Rand D."/>
            <person name="Rasmussen M.D."/>
            <person name="Reed L.K."/>
            <person name="Reenan R."/>
            <person name="Reily A."/>
            <person name="Remington K.A."/>
            <person name="Rieger T.T."/>
            <person name="Ritchie M.G."/>
            <person name="Robin C."/>
            <person name="Rogers Y.H."/>
            <person name="Rohde C."/>
            <person name="Rozas J."/>
            <person name="Rubenfield M.J."/>
            <person name="Ruiz A."/>
            <person name="Russo S."/>
            <person name="Salzberg S.L."/>
            <person name="Sanchez-Gracia A."/>
            <person name="Saranga D.J."/>
            <person name="Sato H."/>
            <person name="Schaeffer S.W."/>
            <person name="Schatz M.C."/>
            <person name="Schlenke T."/>
            <person name="Schwartz R."/>
            <person name="Segarra C."/>
            <person name="Singh R.S."/>
            <person name="Sirot L."/>
            <person name="Sirota M."/>
            <person name="Sisneros N.B."/>
            <person name="Smith C.D."/>
            <person name="Smith T.F."/>
            <person name="Spieth J."/>
            <person name="Stage D.E."/>
            <person name="Stark A."/>
            <person name="Stephan W."/>
            <person name="Strausberg R.L."/>
            <person name="Strempel S."/>
            <person name="Sturgill D."/>
            <person name="Sutton G."/>
            <person name="Sutton G.G."/>
            <person name="Tao W."/>
            <person name="Teichmann S."/>
            <person name="Tobari Y.N."/>
            <person name="Tomimura Y."/>
            <person name="Tsolas J.M."/>
            <person name="Valente V.L."/>
            <person name="Venter E."/>
            <person name="Venter J.C."/>
            <person name="Vicario S."/>
            <person name="Vieira F.G."/>
            <person name="Vilella A.J."/>
            <person name="Villasante A."/>
            <person name="Walenz B."/>
            <person name="Wang J."/>
            <person name="Wasserman M."/>
            <person name="Watts T."/>
            <person name="Wilson D."/>
            <person name="Wilson R.K."/>
            <person name="Wing R.A."/>
            <person name="Wolfner M.F."/>
            <person name="Wong A."/>
            <person name="Wong G.K."/>
            <person name="Wu C.I."/>
            <person name="Wu G."/>
            <person name="Yamamoto D."/>
            <person name="Yang H.P."/>
            <person name="Yang S.P."/>
            <person name="Yorke J.A."/>
            <person name="Yoshida K."/>
            <person name="Zdobnov E."/>
            <person name="Zhang P."/>
            <person name="Zhang Y."/>
            <person name="Zimin A.V."/>
            <person name="Baldwin J."/>
            <person name="Abdouelleil A."/>
            <person name="Abdulkadir J."/>
            <person name="Abebe A."/>
            <person name="Abera B."/>
            <person name="Abreu J."/>
            <person name="Acer S.C."/>
            <person name="Aftuck L."/>
            <person name="Alexander A."/>
            <person name="An P."/>
            <person name="Anderson E."/>
            <person name="Anderson S."/>
            <person name="Arachi H."/>
            <person name="Azer M."/>
            <person name="Bachantsang P."/>
            <person name="Barry A."/>
            <person name="Bayul T."/>
            <person name="Berlin A."/>
            <person name="Bessette D."/>
            <person name="Bloom T."/>
            <person name="Blye J."/>
            <person name="Boguslavskiy L."/>
            <person name="Bonnet C."/>
            <person name="Boukhgalter B."/>
            <person name="Bourzgui I."/>
            <person name="Brown A."/>
            <person name="Cahill P."/>
            <person name="Channer S."/>
            <person name="Cheshatsang Y."/>
            <person name="Chuda L."/>
            <person name="Citroen M."/>
            <person name="Collymore A."/>
            <person name="Cooke P."/>
            <person name="Costello M."/>
            <person name="D'Aco K."/>
            <person name="Daza R."/>
            <person name="De Haan G."/>
            <person name="DeGray S."/>
            <person name="DeMaso C."/>
            <person name="Dhargay N."/>
            <person name="Dooley K."/>
            <person name="Dooley E."/>
            <person name="Doricent M."/>
            <person name="Dorje P."/>
            <person name="Dorjee K."/>
            <person name="Dupes A."/>
            <person name="Elong R."/>
            <person name="Falk J."/>
            <person name="Farina A."/>
            <person name="Faro S."/>
            <person name="Ferguson D."/>
            <person name="Fisher S."/>
            <person name="Foley C.D."/>
            <person name="Franke A."/>
            <person name="Friedrich D."/>
            <person name="Gadbois L."/>
            <person name="Gearin G."/>
            <person name="Gearin C.R."/>
            <person name="Giannoukos G."/>
            <person name="Goode T."/>
            <person name="Graham J."/>
            <person name="Grandbois E."/>
            <person name="Grewal S."/>
            <person name="Gyaltsen K."/>
            <person name="Hafez N."/>
            <person name="Hagos B."/>
            <person name="Hall J."/>
            <person name="Henson C."/>
            <person name="Hollinger A."/>
            <person name="Honan T."/>
            <person name="Huard M.D."/>
            <person name="Hughes L."/>
            <person name="Hurhula B."/>
            <person name="Husby M.E."/>
            <person name="Kamat A."/>
            <person name="Kanga B."/>
            <person name="Kashin S."/>
            <person name="Khazanovich D."/>
            <person name="Kisner P."/>
            <person name="Lance K."/>
            <person name="Lara M."/>
            <person name="Lee W."/>
            <person name="Lennon N."/>
            <person name="Letendre F."/>
            <person name="LeVine R."/>
            <person name="Lipovsky A."/>
            <person name="Liu X."/>
            <person name="Liu J."/>
            <person name="Liu S."/>
            <person name="Lokyitsang T."/>
            <person name="Lokyitsang Y."/>
            <person name="Lubonja R."/>
            <person name="Lui A."/>
            <person name="MacDonald P."/>
            <person name="Magnisalis V."/>
            <person name="Maru K."/>
            <person name="Matthews C."/>
            <person name="McCusker W."/>
            <person name="McDonough S."/>
            <person name="Mehta T."/>
            <person name="Meldrim J."/>
            <person name="Meneus L."/>
            <person name="Mihai O."/>
            <person name="Mihalev A."/>
            <person name="Mihova T."/>
            <person name="Mittelman R."/>
            <person name="Mlenga V."/>
            <person name="Montmayeur A."/>
            <person name="Mulrain L."/>
            <person name="Navidi A."/>
            <person name="Naylor J."/>
            <person name="Negash T."/>
            <person name="Nguyen T."/>
            <person name="Nguyen N."/>
            <person name="Nicol R."/>
            <person name="Norbu C."/>
            <person name="Norbu N."/>
            <person name="Novod N."/>
            <person name="O'Neill B."/>
            <person name="Osman S."/>
            <person name="Markiewicz E."/>
            <person name="Oyono O.L."/>
            <person name="Patti C."/>
            <person name="Phunkhang P."/>
            <person name="Pierre F."/>
            <person name="Priest M."/>
            <person name="Raghuraman S."/>
            <person name="Rege F."/>
            <person name="Reyes R."/>
            <person name="Rise C."/>
            <person name="Rogov P."/>
            <person name="Ross K."/>
            <person name="Ryan E."/>
            <person name="Settipalli S."/>
            <person name="Shea T."/>
            <person name="Sherpa N."/>
            <person name="Shi L."/>
            <person name="Shih D."/>
            <person name="Sparrow T."/>
            <person name="Spaulding J."/>
            <person name="Stalker J."/>
            <person name="Stange-Thomann N."/>
            <person name="Stavropoulos S."/>
            <person name="Stone C."/>
            <person name="Strader C."/>
            <person name="Tesfaye S."/>
            <person name="Thomson T."/>
            <person name="Thoulutsang Y."/>
            <person name="Thoulutsang D."/>
            <person name="Topham K."/>
            <person name="Topping I."/>
            <person name="Tsamla T."/>
            <person name="Vassiliev H."/>
            <person name="Vo A."/>
            <person name="Wangchuk T."/>
            <person name="Wangdi T."/>
            <person name="Weiand M."/>
            <person name="Wilkinson J."/>
            <person name="Wilson A."/>
            <person name="Yadav S."/>
            <person name="Young G."/>
            <person name="Yu Q."/>
            <person name="Zembek L."/>
            <person name="Zhong D."/>
            <person name="Zimmer A."/>
            <person name="Zwirko Z."/>
            <person name="Jaffe D.B."/>
            <person name="Alvarez P."/>
            <person name="Brockman W."/>
            <person name="Butler J."/>
            <person name="Chin C."/>
            <person name="Gnerre S."/>
            <person name="Grabherr M."/>
            <person name="Kleber M."/>
            <person name="Mauceli E."/>
            <person name="MacCallum I."/>
        </authorList>
    </citation>
    <scope>NUCLEOTIDE SEQUENCE [LARGE SCALE GENOMIC DNA]</scope>
    <source>
        <strain evidence="26">Tucson 14024-0371.13</strain>
    </source>
</reference>
<dbReference type="GO" id="GO:0007411">
    <property type="term" value="P:axon guidance"/>
    <property type="evidence" value="ECO:0007669"/>
    <property type="project" value="EnsemblMetazoa"/>
</dbReference>
<feature type="coiled-coil region" evidence="18">
    <location>
        <begin position="2598"/>
        <end position="2639"/>
    </location>
</feature>
<dbReference type="PROSITE" id="PS01248">
    <property type="entry name" value="EGF_LAM_1"/>
    <property type="match status" value="7"/>
</dbReference>
<dbReference type="CDD" id="cd00055">
    <property type="entry name" value="EGF_Lam"/>
    <property type="match status" value="22"/>
</dbReference>
<dbReference type="GO" id="GO:0036062">
    <property type="term" value="C:presynaptic periactive zone"/>
    <property type="evidence" value="ECO:0007669"/>
    <property type="project" value="EnsemblMetazoa"/>
</dbReference>
<comment type="subunit">
    <text evidence="14">Laminin is a complex glycoprotein, consisting of three different polypeptide chains (alpha, beta, gamma), which are bound to each other by disulfide bonds into a cross-shaped molecule comprising one long and three short arms with globules at each end.</text>
</comment>
<feature type="domain" description="Laminin EGF-like" evidence="22">
    <location>
        <begin position="1809"/>
        <end position="1858"/>
    </location>
</feature>
<dbReference type="CDD" id="cd02795">
    <property type="entry name" value="CBM6-CBM35-CBM36_like"/>
    <property type="match status" value="1"/>
</dbReference>
<feature type="disulfide bond" evidence="17">
    <location>
        <begin position="2064"/>
        <end position="2076"/>
    </location>
</feature>
<evidence type="ECO:0000256" key="12">
    <source>
        <dbReference type="ARBA" id="ARBA00023273"/>
    </source>
</evidence>
<dbReference type="EMBL" id="CH902618">
    <property type="protein sequence ID" value="EDV41218.1"/>
    <property type="molecule type" value="Genomic_DNA"/>
</dbReference>
<dbReference type="eggNOG" id="KOG1836">
    <property type="taxonomic scope" value="Eukaryota"/>
</dbReference>
<dbReference type="FunFam" id="2.60.120.200:FF:000160">
    <property type="entry name" value="Laminin subunit alpha-3"/>
    <property type="match status" value="1"/>
</dbReference>
<feature type="domain" description="Laminin G" evidence="21">
    <location>
        <begin position="3357"/>
        <end position="3536"/>
    </location>
</feature>
<dbReference type="SMART" id="SM00136">
    <property type="entry name" value="LamNT"/>
    <property type="match status" value="1"/>
</dbReference>
<dbReference type="Pfam" id="PF00055">
    <property type="entry name" value="Laminin_N"/>
    <property type="match status" value="1"/>
</dbReference>
<evidence type="ECO:0000259" key="24">
    <source>
        <dbReference type="PROSITE" id="PS51117"/>
    </source>
</evidence>
<evidence type="ECO:0000259" key="23">
    <source>
        <dbReference type="PROSITE" id="PS51115"/>
    </source>
</evidence>
<evidence type="ECO:0000256" key="5">
    <source>
        <dbReference type="ARBA" id="ARBA00022729"/>
    </source>
</evidence>
<evidence type="ECO:0000256" key="8">
    <source>
        <dbReference type="ARBA" id="ARBA00022889"/>
    </source>
</evidence>
<dbReference type="PRINTS" id="PR00011">
    <property type="entry name" value="EGFLAMININ"/>
</dbReference>
<dbReference type="HOGENOM" id="CLU_000301_1_0_1"/>
<feature type="signal peptide" evidence="20">
    <location>
        <begin position="1"/>
        <end position="22"/>
    </location>
</feature>
<name>B3M9Z8_DROAN</name>
<dbReference type="GO" id="GO:0030155">
    <property type="term" value="P:regulation of cell adhesion"/>
    <property type="evidence" value="ECO:0007669"/>
    <property type="project" value="InterPro"/>
</dbReference>
<evidence type="ECO:0000256" key="17">
    <source>
        <dbReference type="PROSITE-ProRule" id="PRU00460"/>
    </source>
</evidence>
<feature type="domain" description="Laminin EGF-like" evidence="22">
    <location>
        <begin position="1859"/>
        <end position="1916"/>
    </location>
</feature>
<evidence type="ECO:0000256" key="10">
    <source>
        <dbReference type="ARBA" id="ARBA00023157"/>
    </source>
</evidence>
<keyword evidence="6" id="KW-0677">Repeat</keyword>
<feature type="disulfide bond" evidence="17">
    <location>
        <begin position="1953"/>
        <end position="1967"/>
    </location>
</feature>
<dbReference type="Gene3D" id="2.60.120.200">
    <property type="match status" value="5"/>
</dbReference>
<proteinExistence type="predicted"/>
<dbReference type="Pfam" id="PF00053">
    <property type="entry name" value="EGF_laminin"/>
    <property type="match status" value="20"/>
</dbReference>
<dbReference type="PROSITE" id="PS51115">
    <property type="entry name" value="LAMININ_IVA"/>
    <property type="match status" value="1"/>
</dbReference>
<feature type="domain" description="Laminin N-terminal" evidence="24">
    <location>
        <begin position="20"/>
        <end position="272"/>
    </location>
</feature>
<dbReference type="FunFam" id="2.10.25.10:FF:000034">
    <property type="entry name" value="Laminin subunit alpha 3"/>
    <property type="match status" value="2"/>
</dbReference>
<keyword evidence="7" id="KW-0084">Basement membrane</keyword>
<dbReference type="PROSITE" id="PS51117">
    <property type="entry name" value="LAMININ_NTER"/>
    <property type="match status" value="1"/>
</dbReference>
<feature type="disulfide bond" evidence="17">
    <location>
        <begin position="470"/>
        <end position="479"/>
    </location>
</feature>
<evidence type="ECO:0000256" key="18">
    <source>
        <dbReference type="SAM" id="Coils"/>
    </source>
</evidence>
<feature type="disulfide bond" evidence="17">
    <location>
        <begin position="543"/>
        <end position="560"/>
    </location>
</feature>
<dbReference type="GO" id="GO:0045995">
    <property type="term" value="P:regulation of embryonic development"/>
    <property type="evidence" value="ECO:0007669"/>
    <property type="project" value="InterPro"/>
</dbReference>
<dbReference type="FunFam" id="2.10.25.10:FF:000189">
    <property type="entry name" value="Laminin subunit alpha 2"/>
    <property type="match status" value="1"/>
</dbReference>
<feature type="disulfide bond" evidence="17">
    <location>
        <begin position="497"/>
        <end position="514"/>
    </location>
</feature>
<dbReference type="FunFam" id="2.10.25.10:FF:000051">
    <property type="entry name" value="Laminin subunit alpha 4"/>
    <property type="match status" value="1"/>
</dbReference>
<feature type="disulfide bond" evidence="17">
    <location>
        <begin position="1377"/>
        <end position="1394"/>
    </location>
</feature>
<dbReference type="FunFam" id="2.10.25.10:FF:000388">
    <property type="entry name" value="Laminin subunit alpha"/>
    <property type="match status" value="1"/>
</dbReference>
<dbReference type="CTD" id="38723"/>
<evidence type="ECO:0000256" key="9">
    <source>
        <dbReference type="ARBA" id="ARBA00023054"/>
    </source>
</evidence>
<feature type="disulfide bond" evidence="17">
    <location>
        <begin position="541"/>
        <end position="553"/>
    </location>
</feature>
<dbReference type="InterPro" id="IPR013320">
    <property type="entry name" value="ConA-like_dom_sf"/>
</dbReference>
<feature type="domain" description="Laminin G" evidence="21">
    <location>
        <begin position="2672"/>
        <end position="2868"/>
    </location>
</feature>
<evidence type="ECO:0000256" key="14">
    <source>
        <dbReference type="ARBA" id="ARBA00065619"/>
    </source>
</evidence>
<feature type="disulfide bond" evidence="17">
    <location>
        <begin position="607"/>
        <end position="616"/>
    </location>
</feature>
<feature type="disulfide bond" evidence="17">
    <location>
        <begin position="1989"/>
        <end position="1998"/>
    </location>
</feature>
<feature type="disulfide bond" evidence="17">
    <location>
        <begin position="1535"/>
        <end position="1544"/>
    </location>
</feature>
<feature type="disulfide bond" evidence="17">
    <location>
        <begin position="495"/>
        <end position="507"/>
    </location>
</feature>
<feature type="disulfide bond" evidence="17">
    <location>
        <begin position="1828"/>
        <end position="1837"/>
    </location>
</feature>
<feature type="disulfide bond" evidence="17">
    <location>
        <begin position="516"/>
        <end position="525"/>
    </location>
</feature>
<feature type="disulfide bond" evidence="17">
    <location>
        <begin position="1489"/>
        <end position="1498"/>
    </location>
</feature>
<dbReference type="Pfam" id="PF00052">
    <property type="entry name" value="Laminin_B"/>
    <property type="match status" value="1"/>
</dbReference>
<feature type="domain" description="Laminin IV type A" evidence="23">
    <location>
        <begin position="1592"/>
        <end position="1775"/>
    </location>
</feature>
<keyword evidence="4" id="KW-0272">Extracellular matrix</keyword>
<feature type="domain" description="Laminin EGF-like" evidence="22">
    <location>
        <begin position="587"/>
        <end position="631"/>
    </location>
</feature>
<dbReference type="FunFam" id="2.10.25.10:FF:000082">
    <property type="entry name" value="Laminin subunit alpha 1"/>
    <property type="match status" value="1"/>
</dbReference>
<dbReference type="SMART" id="SM01411">
    <property type="entry name" value="Ephrin_rec_like"/>
    <property type="match status" value="4"/>
</dbReference>
<dbReference type="InterPro" id="IPR002049">
    <property type="entry name" value="LE_dom"/>
</dbReference>
<dbReference type="Gene3D" id="2.60.120.260">
    <property type="entry name" value="Galactose-binding domain-like"/>
    <property type="match status" value="2"/>
</dbReference>
<dbReference type="Pfam" id="PF06009">
    <property type="entry name" value="Laminin_II"/>
    <property type="match status" value="1"/>
</dbReference>
<dbReference type="InterPro" id="IPR001791">
    <property type="entry name" value="Laminin_G"/>
</dbReference>
<feature type="disulfide bond" evidence="17">
    <location>
        <begin position="1941"/>
        <end position="1950"/>
    </location>
</feature>
<dbReference type="SMART" id="SM00281">
    <property type="entry name" value="LamB"/>
    <property type="match status" value="1"/>
</dbReference>
<evidence type="ECO:0000259" key="21">
    <source>
        <dbReference type="PROSITE" id="PS50025"/>
    </source>
</evidence>
<dbReference type="Gene3D" id="2.10.25.10">
    <property type="entry name" value="Laminin"/>
    <property type="match status" value="21"/>
</dbReference>
<feature type="domain" description="Laminin EGF-like" evidence="22">
    <location>
        <begin position="732"/>
        <end position="784"/>
    </location>
</feature>
<evidence type="ECO:0000256" key="15">
    <source>
        <dbReference type="ARBA" id="ARBA00082020"/>
    </source>
</evidence>
<dbReference type="FunFam" id="2.10.25.10:FF:000845">
    <property type="entry name" value="laminin subunit alpha"/>
    <property type="match status" value="1"/>
</dbReference>
<evidence type="ECO:0000313" key="26">
    <source>
        <dbReference type="Proteomes" id="UP000007801"/>
    </source>
</evidence>
<evidence type="ECO:0000256" key="20">
    <source>
        <dbReference type="SAM" id="SignalP"/>
    </source>
</evidence>
<feature type="domain" description="Laminin EGF-like" evidence="22">
    <location>
        <begin position="495"/>
        <end position="540"/>
    </location>
</feature>
<dbReference type="OrthoDB" id="10011303at2759"/>
<dbReference type="InterPro" id="IPR050440">
    <property type="entry name" value="Laminin/Netrin_ECM"/>
</dbReference>
<keyword evidence="26" id="KW-1185">Reference proteome</keyword>
<feature type="domain" description="Laminin EGF-like" evidence="22">
    <location>
        <begin position="1917"/>
        <end position="1969"/>
    </location>
</feature>
<feature type="disulfide bond" evidence="16">
    <location>
        <begin position="3195"/>
        <end position="3222"/>
    </location>
</feature>
<feature type="domain" description="Laminin EGF-like" evidence="22">
    <location>
        <begin position="448"/>
        <end position="494"/>
    </location>
</feature>
<feature type="disulfide bond" evidence="17">
    <location>
        <begin position="448"/>
        <end position="460"/>
    </location>
</feature>
<dbReference type="Pfam" id="PF02210">
    <property type="entry name" value="Laminin_G_2"/>
    <property type="match status" value="5"/>
</dbReference>
<dbReference type="GO" id="GO:0007507">
    <property type="term" value="P:heart development"/>
    <property type="evidence" value="ECO:0007669"/>
    <property type="project" value="EnsemblMetazoa"/>
</dbReference>
<dbReference type="PROSITE" id="PS50025">
    <property type="entry name" value="LAM_G_DOMAIN"/>
    <property type="match status" value="5"/>
</dbReference>
<feature type="disulfide bond" evidence="17">
    <location>
        <begin position="1887"/>
        <end position="1896"/>
    </location>
</feature>
<dbReference type="GO" id="GO:0030334">
    <property type="term" value="P:regulation of cell migration"/>
    <property type="evidence" value="ECO:0007669"/>
    <property type="project" value="InterPro"/>
</dbReference>
<dbReference type="SMR" id="B3M9Z8"/>
<feature type="disulfide bond" evidence="17">
    <location>
        <begin position="1514"/>
        <end position="1526"/>
    </location>
</feature>
<feature type="domain" description="Laminin EGF-like" evidence="22">
    <location>
        <begin position="1466"/>
        <end position="1513"/>
    </location>
</feature>
<keyword evidence="12" id="KW-0966">Cell projection</keyword>
<dbReference type="SUPFAM" id="SSF49899">
    <property type="entry name" value="Concanavalin A-like lectins/glucanases"/>
    <property type="match status" value="5"/>
</dbReference>
<dbReference type="GO" id="GO:0007498">
    <property type="term" value="P:mesoderm development"/>
    <property type="evidence" value="ECO:0007669"/>
    <property type="project" value="EnsemblMetazoa"/>
</dbReference>
<dbReference type="InterPro" id="IPR008211">
    <property type="entry name" value="Laminin_N"/>
</dbReference>
<dbReference type="FunFam" id="2.60.120.260:FF:000092">
    <property type="entry name" value="Laminin subunit alpha-3"/>
    <property type="match status" value="1"/>
</dbReference>
<feature type="disulfide bond" evidence="17">
    <location>
        <begin position="755"/>
        <end position="764"/>
    </location>
</feature>
<evidence type="ECO:0000256" key="13">
    <source>
        <dbReference type="ARBA" id="ARBA00023292"/>
    </source>
</evidence>
<feature type="disulfide bond" evidence="17">
    <location>
        <begin position="587"/>
        <end position="599"/>
    </location>
</feature>
<feature type="disulfide bond" evidence="17">
    <location>
        <begin position="2066"/>
        <end position="2083"/>
    </location>
</feature>
<feature type="disulfide bond" evidence="17">
    <location>
        <begin position="1396"/>
        <end position="1405"/>
    </location>
</feature>
<dbReference type="SMART" id="SM00282">
    <property type="entry name" value="LamG"/>
    <property type="match status" value="5"/>
</dbReference>
<keyword evidence="11" id="KW-0325">Glycoprotein</keyword>
<organism evidence="25 26">
    <name type="scientific">Drosophila ananassae</name>
    <name type="common">Fruit fly</name>
    <dbReference type="NCBI Taxonomy" id="7217"/>
    <lineage>
        <taxon>Eukaryota</taxon>
        <taxon>Metazoa</taxon>
        <taxon>Ecdysozoa</taxon>
        <taxon>Arthropoda</taxon>
        <taxon>Hexapoda</taxon>
        <taxon>Insecta</taxon>
        <taxon>Pterygota</taxon>
        <taxon>Neoptera</taxon>
        <taxon>Endopterygota</taxon>
        <taxon>Diptera</taxon>
        <taxon>Brachycera</taxon>
        <taxon>Muscomorpha</taxon>
        <taxon>Ephydroidea</taxon>
        <taxon>Drosophilidae</taxon>
        <taxon>Drosophila</taxon>
        <taxon>Sophophora</taxon>
    </lineage>
</organism>
<feature type="coiled-coil region" evidence="18">
    <location>
        <begin position="2379"/>
        <end position="2434"/>
    </location>
</feature>
<evidence type="ECO:0000259" key="22">
    <source>
        <dbReference type="PROSITE" id="PS50027"/>
    </source>
</evidence>
<dbReference type="PANTHER" id="PTHR10574">
    <property type="entry name" value="NETRIN/LAMININ-RELATED"/>
    <property type="match status" value="1"/>
</dbReference>
<feature type="domain" description="Laminin EGF-like" evidence="22">
    <location>
        <begin position="2064"/>
        <end position="2111"/>
    </location>
</feature>
<dbReference type="PANTHER" id="PTHR10574:SF406">
    <property type="entry name" value="LAMININ SUBUNIT ALPHA 5"/>
    <property type="match status" value="1"/>
</dbReference>
<dbReference type="FunFam" id="2.10.25.10:FF:000454">
    <property type="entry name" value="Laminin subunit alpha 1"/>
    <property type="match status" value="1"/>
</dbReference>
<feature type="domain" description="Laminin G" evidence="21">
    <location>
        <begin position="3054"/>
        <end position="3222"/>
    </location>
</feature>
<feature type="domain" description="Laminin EGF-like" evidence="22">
    <location>
        <begin position="632"/>
        <end position="676"/>
    </location>
</feature>
<feature type="domain" description="Laminin EGF-like" evidence="22">
    <location>
        <begin position="1375"/>
        <end position="1420"/>
    </location>
</feature>
<dbReference type="FunFam" id="2.10.25.10:FF:000011">
    <property type="entry name" value="Cadherin EGF LAG seven-pass G-type receptor"/>
    <property type="match status" value="2"/>
</dbReference>
<dbReference type="SMART" id="SM00181">
    <property type="entry name" value="EGF"/>
    <property type="match status" value="12"/>
</dbReference>
<evidence type="ECO:0000256" key="4">
    <source>
        <dbReference type="ARBA" id="ARBA00022530"/>
    </source>
</evidence>
<dbReference type="InterPro" id="IPR009254">
    <property type="entry name" value="Laminin_aI"/>
</dbReference>
<dbReference type="GO" id="GO:0042995">
    <property type="term" value="C:cell projection"/>
    <property type="evidence" value="ECO:0007669"/>
    <property type="project" value="UniProtKB-SubCell"/>
</dbReference>
<evidence type="ECO:0000256" key="11">
    <source>
        <dbReference type="ARBA" id="ARBA00023180"/>
    </source>
</evidence>
<dbReference type="InterPro" id="IPR000742">
    <property type="entry name" value="EGF"/>
</dbReference>
<dbReference type="Pfam" id="PF24973">
    <property type="entry name" value="EGF_LMN_ATRN"/>
    <property type="match status" value="1"/>
</dbReference>
<keyword evidence="8" id="KW-0130">Cell adhesion</keyword>
<evidence type="ECO:0000256" key="1">
    <source>
        <dbReference type="ARBA" id="ARBA00004302"/>
    </source>
</evidence>
<dbReference type="PROSITE" id="PS50027">
    <property type="entry name" value="EGF_LAM_2"/>
    <property type="match status" value="16"/>
</dbReference>
<protein>
    <recommendedName>
        <fullName evidence="15">Laminin A chain</fullName>
    </recommendedName>
</protein>
<feature type="domain" description="Laminin EGF-like" evidence="22">
    <location>
        <begin position="1514"/>
        <end position="1564"/>
    </location>
</feature>
<feature type="disulfide bond" evidence="17">
    <location>
        <begin position="2085"/>
        <end position="2094"/>
    </location>
</feature>
<keyword evidence="9 18" id="KW-0175">Coiled coil</keyword>